<accession>A0AAE7SQ61</accession>
<keyword evidence="2" id="KW-0812">Transmembrane</keyword>
<keyword evidence="2" id="KW-0472">Membrane</keyword>
<proteinExistence type="predicted"/>
<organism evidence="3 4">
    <name type="scientific">Carnobacterium phage cd2</name>
    <dbReference type="NCBI Taxonomy" id="2849244"/>
    <lineage>
        <taxon>Viruses</taxon>
        <taxon>Duplodnaviria</taxon>
        <taxon>Heunggongvirae</taxon>
        <taxon>Uroviricota</taxon>
        <taxon>Caudoviricetes</taxon>
        <taxon>Carnodivirus</taxon>
        <taxon>Carnodivirus cd2-like</taxon>
    </lineage>
</organism>
<sequence length="145" mass="16444">MREDPNITLEALVEKHVELEERQLKLEAKLNEITHDVGTIKDDFSELKQEFSSLSSEVMRMMGIVQTAWQSIIGQNSRLIDSMSEFQKTTIDHNNRVEEMHKNSVETRTAYRQQQVWSVTTKVFGAGGILGAGGIVGVLISQYFN</sequence>
<protein>
    <submittedName>
        <fullName evidence="3">Uncharacterized protein</fullName>
    </submittedName>
</protein>
<evidence type="ECO:0000256" key="2">
    <source>
        <dbReference type="SAM" id="Phobius"/>
    </source>
</evidence>
<dbReference type="EMBL" id="MZ398135">
    <property type="protein sequence ID" value="QXP45129.1"/>
    <property type="molecule type" value="Genomic_DNA"/>
</dbReference>
<name>A0AAE7SQ61_9CAUD</name>
<dbReference type="SUPFAM" id="SSF90257">
    <property type="entry name" value="Myosin rod fragments"/>
    <property type="match status" value="1"/>
</dbReference>
<keyword evidence="2" id="KW-1133">Transmembrane helix</keyword>
<keyword evidence="4" id="KW-1185">Reference proteome</keyword>
<evidence type="ECO:0000313" key="3">
    <source>
        <dbReference type="EMBL" id="QXP45129.1"/>
    </source>
</evidence>
<evidence type="ECO:0000256" key="1">
    <source>
        <dbReference type="SAM" id="Coils"/>
    </source>
</evidence>
<keyword evidence="1" id="KW-0175">Coiled coil</keyword>
<reference evidence="3 4" key="1">
    <citation type="journal article" date="2021" name="Microbiol. Resour. Announc.">
        <title>Genome Sequences of Bacteriophages cd2, cd3, and cd4, which Specifically Target Carnobacterium divergens.</title>
        <authorList>
            <person name="Zhang P."/>
            <person name="Britton A.P."/>
            <person name="Visser K.A."/>
            <person name="Welke C.A."/>
            <person name="Wassink H."/>
            <person name="Prins E."/>
            <person name="Yang X."/>
            <person name="Martin-Visscher L.A."/>
        </authorList>
    </citation>
    <scope>NUCLEOTIDE SEQUENCE [LARGE SCALE GENOMIC DNA]</scope>
    <source>
        <strain evidence="4">cd2</strain>
    </source>
</reference>
<gene>
    <name evidence="3" type="ORF">cd2_003</name>
</gene>
<dbReference type="Proteomes" id="UP000827445">
    <property type="component" value="Segment"/>
</dbReference>
<evidence type="ECO:0000313" key="4">
    <source>
        <dbReference type="Proteomes" id="UP000827445"/>
    </source>
</evidence>
<feature type="transmembrane region" description="Helical" evidence="2">
    <location>
        <begin position="123"/>
        <end position="144"/>
    </location>
</feature>
<feature type="coiled-coil region" evidence="1">
    <location>
        <begin position="9"/>
        <end position="36"/>
    </location>
</feature>